<protein>
    <submittedName>
        <fullName evidence="2">Uncharacterized protein</fullName>
    </submittedName>
</protein>
<dbReference type="PATRIC" id="fig|1217675.3.peg.493"/>
<organism evidence="2 3">
    <name type="scientific">Acinetobacter schindleri NIPH 900</name>
    <dbReference type="NCBI Taxonomy" id="1217675"/>
    <lineage>
        <taxon>Bacteria</taxon>
        <taxon>Pseudomonadati</taxon>
        <taxon>Pseudomonadota</taxon>
        <taxon>Gammaproteobacteria</taxon>
        <taxon>Moraxellales</taxon>
        <taxon>Moraxellaceae</taxon>
        <taxon>Acinetobacter</taxon>
    </lineage>
</organism>
<evidence type="ECO:0000313" key="3">
    <source>
        <dbReference type="Proteomes" id="UP000018438"/>
    </source>
</evidence>
<gene>
    <name evidence="2" type="ORF">F965_00513</name>
</gene>
<evidence type="ECO:0000256" key="1">
    <source>
        <dbReference type="SAM" id="MobiDB-lite"/>
    </source>
</evidence>
<dbReference type="Proteomes" id="UP000018438">
    <property type="component" value="Unassembled WGS sequence"/>
</dbReference>
<dbReference type="HOGENOM" id="CLU_086264_0_0_6"/>
<accession>N8Y4M7</accession>
<name>N8Y4M7_9GAMM</name>
<feature type="compositionally biased region" description="Polar residues" evidence="1">
    <location>
        <begin position="10"/>
        <end position="20"/>
    </location>
</feature>
<proteinExistence type="predicted"/>
<dbReference type="EMBL" id="APPI01000010">
    <property type="protein sequence ID" value="ENV14270.1"/>
    <property type="molecule type" value="Genomic_DNA"/>
</dbReference>
<keyword evidence="3" id="KW-1185">Reference proteome</keyword>
<dbReference type="AlphaFoldDB" id="N8Y4M7"/>
<feature type="region of interest" description="Disordered" evidence="1">
    <location>
        <begin position="1"/>
        <end position="20"/>
    </location>
</feature>
<comment type="caution">
    <text evidence="2">The sequence shown here is derived from an EMBL/GenBank/DDBJ whole genome shotgun (WGS) entry which is preliminary data.</text>
</comment>
<sequence>MSKKILETAQPANKQKNKLPSNDFDLLGEVISPHKYAMFREVYLDDQNQISGYGDTLIKVLLVDGDKSIESQWQTPFENSNPEHKLPTLMAAIQSGQLLQAMTSDVAKNFVSEGMAKQVGEAVTGISDMLDLDTGAMKRNLEGLKGRTNLTKVNTQQVFLSTSSVRLNLTLNVIAVMDAVKEVERKIMQLEAWALPRKLSTEGILTNKADNLAEKLFPSEIPPFIGVTLQGKTYSPFIIETVSSPIVAPIDSDGNRLNITFSITLLSRTAWDANDVKTLYGVQG</sequence>
<evidence type="ECO:0000313" key="2">
    <source>
        <dbReference type="EMBL" id="ENV14270.1"/>
    </source>
</evidence>
<reference evidence="2 3" key="1">
    <citation type="submission" date="2013-02" db="EMBL/GenBank/DDBJ databases">
        <title>The Genome Sequence of Acinetobacter schindleri NIPH 900.</title>
        <authorList>
            <consortium name="The Broad Institute Genome Sequencing Platform"/>
            <consortium name="The Broad Institute Genome Sequencing Center for Infectious Disease"/>
            <person name="Cerqueira G."/>
            <person name="Feldgarden M."/>
            <person name="Courvalin P."/>
            <person name="Perichon B."/>
            <person name="Grillot-Courvalin C."/>
            <person name="Clermont D."/>
            <person name="Rocha E."/>
            <person name="Yoon E.-J."/>
            <person name="Nemec A."/>
            <person name="Walker B."/>
            <person name="Young S.K."/>
            <person name="Zeng Q."/>
            <person name="Gargeya S."/>
            <person name="Fitzgerald M."/>
            <person name="Haas B."/>
            <person name="Abouelleil A."/>
            <person name="Alvarado L."/>
            <person name="Arachchi H.M."/>
            <person name="Berlin A.M."/>
            <person name="Chapman S.B."/>
            <person name="Dewar J."/>
            <person name="Goldberg J."/>
            <person name="Griggs A."/>
            <person name="Gujja S."/>
            <person name="Hansen M."/>
            <person name="Howarth C."/>
            <person name="Imamovic A."/>
            <person name="Larimer J."/>
            <person name="McCowan C."/>
            <person name="Murphy C."/>
            <person name="Neiman D."/>
            <person name="Pearson M."/>
            <person name="Priest M."/>
            <person name="Roberts A."/>
            <person name="Saif S."/>
            <person name="Shea T."/>
            <person name="Sisk P."/>
            <person name="Sykes S."/>
            <person name="Wortman J."/>
            <person name="Nusbaum C."/>
            <person name="Birren B."/>
        </authorList>
    </citation>
    <scope>NUCLEOTIDE SEQUENCE [LARGE SCALE GENOMIC DNA]</scope>
    <source>
        <strain evidence="2 3">NIPH 900</strain>
    </source>
</reference>